<dbReference type="Gene3D" id="1.10.10.10">
    <property type="entry name" value="Winged helix-like DNA-binding domain superfamily/Winged helix DNA-binding domain"/>
    <property type="match status" value="1"/>
</dbReference>
<gene>
    <name evidence="13" type="ORF">M6B38_290490</name>
    <name evidence="12" type="ORF">M6B38_299210</name>
</gene>
<dbReference type="EMBL" id="JANAVB010007399">
    <property type="protein sequence ID" value="KAJ6842913.1"/>
    <property type="molecule type" value="Genomic_DNA"/>
</dbReference>
<dbReference type="GO" id="GO:0003700">
    <property type="term" value="F:DNA-binding transcription factor activity"/>
    <property type="evidence" value="ECO:0007669"/>
    <property type="project" value="InterPro"/>
</dbReference>
<evidence type="ECO:0000256" key="10">
    <source>
        <dbReference type="SAM" id="Coils"/>
    </source>
</evidence>
<dbReference type="Pfam" id="PF00447">
    <property type="entry name" value="HSF_DNA-bind"/>
    <property type="match status" value="1"/>
</dbReference>
<proteinExistence type="inferred from homology"/>
<dbReference type="EMBL" id="JANAVB010006597">
    <property type="protein sequence ID" value="KAJ6844715.1"/>
    <property type="molecule type" value="Genomic_DNA"/>
</dbReference>
<dbReference type="GO" id="GO:0005634">
    <property type="term" value="C:nucleus"/>
    <property type="evidence" value="ECO:0007669"/>
    <property type="project" value="UniProtKB-SubCell"/>
</dbReference>
<comment type="subunit">
    <text evidence="2">Homotrimer.</text>
</comment>
<evidence type="ECO:0000313" key="12">
    <source>
        <dbReference type="EMBL" id="KAJ6842913.1"/>
    </source>
</evidence>
<evidence type="ECO:0000256" key="5">
    <source>
        <dbReference type="ARBA" id="ARBA00023016"/>
    </source>
</evidence>
<dbReference type="InterPro" id="IPR036390">
    <property type="entry name" value="WH_DNA-bd_sf"/>
</dbReference>
<dbReference type="Proteomes" id="UP001140949">
    <property type="component" value="Unassembled WGS sequence"/>
</dbReference>
<evidence type="ECO:0000256" key="2">
    <source>
        <dbReference type="ARBA" id="ARBA00011233"/>
    </source>
</evidence>
<keyword evidence="4" id="KW-0805">Transcription regulation</keyword>
<evidence type="ECO:0000256" key="7">
    <source>
        <dbReference type="ARBA" id="ARBA00023163"/>
    </source>
</evidence>
<evidence type="ECO:0000256" key="1">
    <source>
        <dbReference type="ARBA" id="ARBA00004123"/>
    </source>
</evidence>
<accession>A0AAX6HWT3</accession>
<dbReference type="PRINTS" id="PR00056">
    <property type="entry name" value="HSFDOMAIN"/>
</dbReference>
<reference evidence="13" key="1">
    <citation type="journal article" date="2023" name="GigaByte">
        <title>Genome assembly of the bearded iris, Iris pallida Lam.</title>
        <authorList>
            <person name="Bruccoleri R.E."/>
            <person name="Oakeley E.J."/>
            <person name="Faust A.M.E."/>
            <person name="Altorfer M."/>
            <person name="Dessus-Babus S."/>
            <person name="Burckhardt D."/>
            <person name="Oertli M."/>
            <person name="Naumann U."/>
            <person name="Petersen F."/>
            <person name="Wong J."/>
        </authorList>
    </citation>
    <scope>NUCLEOTIDE SEQUENCE</scope>
    <source>
        <strain evidence="13">GSM-AAB239-AS_SAM_17_03QT</strain>
    </source>
</reference>
<evidence type="ECO:0000313" key="14">
    <source>
        <dbReference type="Proteomes" id="UP001140949"/>
    </source>
</evidence>
<dbReference type="SMART" id="SM00415">
    <property type="entry name" value="HSF"/>
    <property type="match status" value="1"/>
</dbReference>
<evidence type="ECO:0000259" key="11">
    <source>
        <dbReference type="PROSITE" id="PS00434"/>
    </source>
</evidence>
<dbReference type="AlphaFoldDB" id="A0AAX6HWT3"/>
<dbReference type="PANTHER" id="PTHR10015:SF436">
    <property type="entry name" value="HEAT STRESS TRANSCRIPTION FACTOR A-1D"/>
    <property type="match status" value="1"/>
</dbReference>
<dbReference type="GO" id="GO:0006357">
    <property type="term" value="P:regulation of transcription by RNA polymerase II"/>
    <property type="evidence" value="ECO:0007669"/>
    <property type="project" value="TreeGrafter"/>
</dbReference>
<evidence type="ECO:0000256" key="9">
    <source>
        <dbReference type="RuleBase" id="RU004020"/>
    </source>
</evidence>
<dbReference type="PANTHER" id="PTHR10015">
    <property type="entry name" value="HEAT SHOCK TRANSCRIPTION FACTOR"/>
    <property type="match status" value="1"/>
</dbReference>
<keyword evidence="6" id="KW-0238">DNA-binding</keyword>
<evidence type="ECO:0000256" key="3">
    <source>
        <dbReference type="ARBA" id="ARBA00022553"/>
    </source>
</evidence>
<dbReference type="SUPFAM" id="SSF46785">
    <property type="entry name" value="Winged helix' DNA-binding domain"/>
    <property type="match status" value="1"/>
</dbReference>
<comment type="subcellular location">
    <subcellularLocation>
        <location evidence="1">Nucleus</location>
    </subcellularLocation>
</comment>
<evidence type="ECO:0000256" key="8">
    <source>
        <dbReference type="ARBA" id="ARBA00023242"/>
    </source>
</evidence>
<dbReference type="InterPro" id="IPR000232">
    <property type="entry name" value="HSF_DNA-bd"/>
</dbReference>
<comment type="similarity">
    <text evidence="9">Belongs to the HSF family.</text>
</comment>
<keyword evidence="10" id="KW-0175">Coiled coil</keyword>
<dbReference type="GO" id="GO:0034605">
    <property type="term" value="P:cellular response to heat"/>
    <property type="evidence" value="ECO:0007669"/>
    <property type="project" value="TreeGrafter"/>
</dbReference>
<keyword evidence="5" id="KW-0346">Stress response</keyword>
<dbReference type="FunFam" id="1.10.10.10:FF:000037">
    <property type="entry name" value="Heat stress transcription factor B-4"/>
    <property type="match status" value="1"/>
</dbReference>
<evidence type="ECO:0000256" key="4">
    <source>
        <dbReference type="ARBA" id="ARBA00023015"/>
    </source>
</evidence>
<keyword evidence="14" id="KW-1185">Reference proteome</keyword>
<reference evidence="13" key="2">
    <citation type="submission" date="2023-04" db="EMBL/GenBank/DDBJ databases">
        <authorList>
            <person name="Bruccoleri R.E."/>
            <person name="Oakeley E.J."/>
            <person name="Faust A.-M."/>
            <person name="Dessus-Babus S."/>
            <person name="Altorfer M."/>
            <person name="Burckhardt D."/>
            <person name="Oertli M."/>
            <person name="Naumann U."/>
            <person name="Petersen F."/>
            <person name="Wong J."/>
        </authorList>
    </citation>
    <scope>NUCLEOTIDE SEQUENCE</scope>
    <source>
        <strain evidence="13">GSM-AAB239-AS_SAM_17_03QT</strain>
        <tissue evidence="13">Leaf</tissue>
    </source>
</reference>
<evidence type="ECO:0000313" key="13">
    <source>
        <dbReference type="EMBL" id="KAJ6844715.1"/>
    </source>
</evidence>
<dbReference type="PROSITE" id="PS00434">
    <property type="entry name" value="HSF_DOMAIN"/>
    <property type="match status" value="1"/>
</dbReference>
<dbReference type="InterPro" id="IPR036388">
    <property type="entry name" value="WH-like_DNA-bd_sf"/>
</dbReference>
<evidence type="ECO:0000256" key="6">
    <source>
        <dbReference type="ARBA" id="ARBA00023125"/>
    </source>
</evidence>
<keyword evidence="3" id="KW-0597">Phosphoprotein</keyword>
<protein>
    <submittedName>
        <fullName evidence="13">Heat stress transcription factor A-1-like</fullName>
    </submittedName>
</protein>
<name>A0AAX6HWT3_IRIPA</name>
<feature type="domain" description="HSF-type DNA-binding" evidence="11">
    <location>
        <begin position="54"/>
        <end position="78"/>
    </location>
</feature>
<feature type="coiled-coil region" evidence="10">
    <location>
        <begin position="132"/>
        <end position="166"/>
    </location>
</feature>
<keyword evidence="7" id="KW-0804">Transcription</keyword>
<organism evidence="13 14">
    <name type="scientific">Iris pallida</name>
    <name type="common">Sweet iris</name>
    <dbReference type="NCBI Taxonomy" id="29817"/>
    <lineage>
        <taxon>Eukaryota</taxon>
        <taxon>Viridiplantae</taxon>
        <taxon>Streptophyta</taxon>
        <taxon>Embryophyta</taxon>
        <taxon>Tracheophyta</taxon>
        <taxon>Spermatophyta</taxon>
        <taxon>Magnoliopsida</taxon>
        <taxon>Liliopsida</taxon>
        <taxon>Asparagales</taxon>
        <taxon>Iridaceae</taxon>
        <taxon>Iridoideae</taxon>
        <taxon>Irideae</taxon>
        <taxon>Iris</taxon>
    </lineage>
</organism>
<dbReference type="GO" id="GO:0000978">
    <property type="term" value="F:RNA polymerase II cis-regulatory region sequence-specific DNA binding"/>
    <property type="evidence" value="ECO:0007669"/>
    <property type="project" value="TreeGrafter"/>
</dbReference>
<keyword evidence="8" id="KW-0539">Nucleus</keyword>
<sequence>MGAGAPLSKPPPASFLSKTYDIVDDPSTDGLVSWGPDGGRFVVWRPAEFARELLPKHFKHNNFASFVRQLNIYGFRKVDTDKWEFANEGFLRGQKHLLKSINKKKSSHGQSQLHQTQPQNTAVSACGLEEDVERLKRDRNILMQELVQLEQQQKATNQQLETVQQRLQGTEQGQVQMMSFLAKAMQSAGVVSQLMQQNDSNRRITEVNKKRRFRKGCEFGAESWSPDRQIIKHESVIDETEKEMLMQIPESDTSPMLENMSNSGGLLIKNLSLPLGSTDSIGPASAW</sequence>
<comment type="caution">
    <text evidence="13">The sequence shown here is derived from an EMBL/GenBank/DDBJ whole genome shotgun (WGS) entry which is preliminary data.</text>
</comment>